<keyword evidence="9" id="KW-0732">Signal</keyword>
<organism evidence="11 12">
    <name type="scientific">Ziziphus jujuba var. spinosa</name>
    <dbReference type="NCBI Taxonomy" id="714518"/>
    <lineage>
        <taxon>Eukaryota</taxon>
        <taxon>Viridiplantae</taxon>
        <taxon>Streptophyta</taxon>
        <taxon>Embryophyta</taxon>
        <taxon>Tracheophyta</taxon>
        <taxon>Spermatophyta</taxon>
        <taxon>Magnoliopsida</taxon>
        <taxon>eudicotyledons</taxon>
        <taxon>Gunneridae</taxon>
        <taxon>Pentapetalae</taxon>
        <taxon>rosids</taxon>
        <taxon>fabids</taxon>
        <taxon>Rosales</taxon>
        <taxon>Rhamnaceae</taxon>
        <taxon>Paliureae</taxon>
        <taxon>Ziziphus</taxon>
    </lineage>
</organism>
<dbReference type="PANTHER" id="PTHR10201">
    <property type="entry name" value="MATRIX METALLOPROTEINASE"/>
    <property type="match status" value="1"/>
</dbReference>
<feature type="chain" id="PRO_5036731913" description="Peptidase metallopeptidase domain-containing protein" evidence="9">
    <location>
        <begin position="30"/>
        <end position="310"/>
    </location>
</feature>
<evidence type="ECO:0000256" key="8">
    <source>
        <dbReference type="PIRSR" id="PIRSR621190-2"/>
    </source>
</evidence>
<dbReference type="InterPro" id="IPR001818">
    <property type="entry name" value="Pept_M10_metallopeptidase"/>
</dbReference>
<dbReference type="SMART" id="SM00235">
    <property type="entry name" value="ZnMc"/>
    <property type="match status" value="1"/>
</dbReference>
<evidence type="ECO:0000256" key="9">
    <source>
        <dbReference type="SAM" id="SignalP"/>
    </source>
</evidence>
<feature type="binding site" evidence="8">
    <location>
        <position position="264"/>
    </location>
    <ligand>
        <name>Zn(2+)</name>
        <dbReference type="ChEBI" id="CHEBI:29105"/>
        <label>2</label>
        <note>catalytic</note>
    </ligand>
</feature>
<dbReference type="GO" id="GO:0030574">
    <property type="term" value="P:collagen catabolic process"/>
    <property type="evidence" value="ECO:0007669"/>
    <property type="project" value="TreeGrafter"/>
</dbReference>
<feature type="binding site" evidence="8">
    <location>
        <position position="218"/>
    </location>
    <ligand>
        <name>Zn(2+)</name>
        <dbReference type="ChEBI" id="CHEBI:29105"/>
        <label>1</label>
    </ligand>
</feature>
<evidence type="ECO:0000256" key="1">
    <source>
        <dbReference type="ARBA" id="ARBA00009614"/>
    </source>
</evidence>
<dbReference type="AlphaFoldDB" id="A0A978VIE1"/>
<dbReference type="GO" id="GO:0008270">
    <property type="term" value="F:zinc ion binding"/>
    <property type="evidence" value="ECO:0007669"/>
    <property type="project" value="InterPro"/>
</dbReference>
<feature type="binding site" evidence="8">
    <location>
        <position position="268"/>
    </location>
    <ligand>
        <name>Zn(2+)</name>
        <dbReference type="ChEBI" id="CHEBI:29105"/>
        <label>2</label>
        <note>catalytic</note>
    </ligand>
</feature>
<feature type="signal peptide" evidence="9">
    <location>
        <begin position="1"/>
        <end position="29"/>
    </location>
</feature>
<keyword evidence="4" id="KW-0378">Hydrolase</keyword>
<dbReference type="PANTHER" id="PTHR10201:SF268">
    <property type="entry name" value="PEPTIDASE METALLOPEPTIDASE DOMAIN-CONTAINING PROTEIN"/>
    <property type="match status" value="1"/>
</dbReference>
<dbReference type="InterPro" id="IPR002477">
    <property type="entry name" value="Peptidoglycan-bd-like"/>
</dbReference>
<feature type="binding site" evidence="8">
    <location>
        <position position="231"/>
    </location>
    <ligand>
        <name>Zn(2+)</name>
        <dbReference type="ChEBI" id="CHEBI:29105"/>
        <label>1</label>
    </ligand>
</feature>
<dbReference type="EMBL" id="JAEACU010000004">
    <property type="protein sequence ID" value="KAH7532860.1"/>
    <property type="molecule type" value="Genomic_DNA"/>
</dbReference>
<comment type="cofactor">
    <cofactor evidence="8">
        <name>Zn(2+)</name>
        <dbReference type="ChEBI" id="CHEBI:29105"/>
    </cofactor>
    <text evidence="8">Binds 2 Zn(2+) ions per subunit.</text>
</comment>
<keyword evidence="6" id="KW-0482">Metalloprotease</keyword>
<evidence type="ECO:0000256" key="3">
    <source>
        <dbReference type="ARBA" id="ARBA00022723"/>
    </source>
</evidence>
<sequence length="310" mass="34803">MVIMASIITHSMRAFLVILITHLPVFVLSRTLEHTHTHTNTYPHSNPPLSFNSLRSLEGLSKGQTAKGLSNLKRYLNRFGYLNSDDGSDYFDEVLESAVKHYQQNYNLNVTRKHDYGTIKHMVVPRCGVRDSGLHGHESINGSLYRFFHGNPKWPSDQTHLTYKFSSAVQPVPLGVFRSVAAQAFAEWQRHSQFSFEEVQPLSRSDLTLGFFVGDHGDGFPFDGPHNILGHAFSPTNGRLHLDGDETWTVGVPSYVDLFAVVLHEIGHLLGLAHSLDQNAVMYAQYSRAAIKRTLTQDDIDGIRALYSTP</sequence>
<keyword evidence="8" id="KW-0106">Calcium</keyword>
<feature type="binding site" evidence="8">
    <location>
        <position position="206"/>
    </location>
    <ligand>
        <name>Ca(2+)</name>
        <dbReference type="ChEBI" id="CHEBI:29108"/>
        <label>2</label>
    </ligand>
</feature>
<gene>
    <name evidence="11" type="ORF">FEM48_Zijuj04G0067400</name>
</gene>
<name>A0A978VIE1_ZIZJJ</name>
<feature type="binding site" evidence="8">
    <location>
        <position position="223"/>
    </location>
    <ligand>
        <name>Ca(2+)</name>
        <dbReference type="ChEBI" id="CHEBI:29108"/>
        <label>3</label>
    </ligand>
</feature>
<proteinExistence type="inferred from homology"/>
<evidence type="ECO:0000256" key="7">
    <source>
        <dbReference type="PIRSR" id="PIRSR621190-1"/>
    </source>
</evidence>
<dbReference type="SUPFAM" id="SSF55486">
    <property type="entry name" value="Metalloproteases ('zincins'), catalytic domain"/>
    <property type="match status" value="1"/>
</dbReference>
<dbReference type="InterPro" id="IPR036365">
    <property type="entry name" value="PGBD-like_sf"/>
</dbReference>
<feature type="binding site" evidence="8">
    <location>
        <position position="241"/>
    </location>
    <ligand>
        <name>Zn(2+)</name>
        <dbReference type="ChEBI" id="CHEBI:29105"/>
        <label>1</label>
    </ligand>
</feature>
<dbReference type="InterPro" id="IPR033739">
    <property type="entry name" value="M10A_MMP"/>
</dbReference>
<dbReference type="GO" id="GO:0004222">
    <property type="term" value="F:metalloendopeptidase activity"/>
    <property type="evidence" value="ECO:0007669"/>
    <property type="project" value="InterPro"/>
</dbReference>
<evidence type="ECO:0000256" key="5">
    <source>
        <dbReference type="ARBA" id="ARBA00022833"/>
    </source>
</evidence>
<feature type="binding site" evidence="8">
    <location>
        <position position="224"/>
    </location>
    <ligand>
        <name>Ca(2+)</name>
        <dbReference type="ChEBI" id="CHEBI:29108"/>
        <label>3</label>
    </ligand>
</feature>
<evidence type="ECO:0000313" key="12">
    <source>
        <dbReference type="Proteomes" id="UP000813462"/>
    </source>
</evidence>
<keyword evidence="2" id="KW-0645">Protease</keyword>
<reference evidence="11" key="1">
    <citation type="journal article" date="2021" name="Front. Plant Sci.">
        <title>Chromosome-Scale Genome Assembly for Chinese Sour Jujube and Insights Into Its Genome Evolution and Domestication Signature.</title>
        <authorList>
            <person name="Shen L.-Y."/>
            <person name="Luo H."/>
            <person name="Wang X.-L."/>
            <person name="Wang X.-M."/>
            <person name="Qiu X.-J."/>
            <person name="Liu H."/>
            <person name="Zhou S.-S."/>
            <person name="Jia K.-H."/>
            <person name="Nie S."/>
            <person name="Bao Y.-T."/>
            <person name="Zhang R.-G."/>
            <person name="Yun Q.-Z."/>
            <person name="Chai Y.-H."/>
            <person name="Lu J.-Y."/>
            <person name="Li Y."/>
            <person name="Zhao S.-W."/>
            <person name="Mao J.-F."/>
            <person name="Jia S.-G."/>
            <person name="Mao Y.-M."/>
        </authorList>
    </citation>
    <scope>NUCLEOTIDE SEQUENCE</scope>
    <source>
        <strain evidence="11">AT0</strain>
        <tissue evidence="11">Leaf</tissue>
    </source>
</reference>
<evidence type="ECO:0000259" key="10">
    <source>
        <dbReference type="SMART" id="SM00235"/>
    </source>
</evidence>
<dbReference type="Pfam" id="PF01471">
    <property type="entry name" value="PG_binding_1"/>
    <property type="match status" value="1"/>
</dbReference>
<evidence type="ECO:0000256" key="4">
    <source>
        <dbReference type="ARBA" id="ARBA00022801"/>
    </source>
</evidence>
<comment type="similarity">
    <text evidence="1">Belongs to the peptidase M10A family. Matrix metalloproteinases (MMPs) subfamily.</text>
</comment>
<accession>A0A978VIE1</accession>
<evidence type="ECO:0000256" key="2">
    <source>
        <dbReference type="ARBA" id="ARBA00022670"/>
    </source>
</evidence>
<dbReference type="GO" id="GO:0006508">
    <property type="term" value="P:proteolysis"/>
    <property type="evidence" value="ECO:0007669"/>
    <property type="project" value="UniProtKB-KW"/>
</dbReference>
<feature type="active site" evidence="7">
    <location>
        <position position="265"/>
    </location>
</feature>
<dbReference type="InterPro" id="IPR021190">
    <property type="entry name" value="Pept_M10A"/>
</dbReference>
<feature type="binding site" evidence="8">
    <location>
        <position position="243"/>
    </location>
    <ligand>
        <name>Ca(2+)</name>
        <dbReference type="ChEBI" id="CHEBI:29108"/>
        <label>3</label>
    </ligand>
</feature>
<dbReference type="Pfam" id="PF00413">
    <property type="entry name" value="Peptidase_M10"/>
    <property type="match status" value="1"/>
</dbReference>
<evidence type="ECO:0000256" key="6">
    <source>
        <dbReference type="ARBA" id="ARBA00023049"/>
    </source>
</evidence>
<dbReference type="InterPro" id="IPR024079">
    <property type="entry name" value="MetalloPept_cat_dom_sf"/>
</dbReference>
<dbReference type="CDD" id="cd04278">
    <property type="entry name" value="ZnMc_MMP"/>
    <property type="match status" value="1"/>
</dbReference>
<evidence type="ECO:0000313" key="11">
    <source>
        <dbReference type="EMBL" id="KAH7532860.1"/>
    </source>
</evidence>
<dbReference type="InterPro" id="IPR006026">
    <property type="entry name" value="Peptidase_Metallo"/>
</dbReference>
<keyword evidence="5 8" id="KW-0862">Zinc</keyword>
<comment type="caution">
    <text evidence="11">The sequence shown here is derived from an EMBL/GenBank/DDBJ whole genome shotgun (WGS) entry which is preliminary data.</text>
</comment>
<dbReference type="Gene3D" id="3.40.390.10">
    <property type="entry name" value="Collagenase (Catalytic Domain)"/>
    <property type="match status" value="1"/>
</dbReference>
<feature type="binding site" evidence="8">
    <location>
        <position position="274"/>
    </location>
    <ligand>
        <name>Zn(2+)</name>
        <dbReference type="ChEBI" id="CHEBI:29105"/>
        <label>2</label>
        <note>catalytic</note>
    </ligand>
</feature>
<feature type="binding site" evidence="8">
    <location>
        <position position="246"/>
    </location>
    <ligand>
        <name>Ca(2+)</name>
        <dbReference type="ChEBI" id="CHEBI:29108"/>
        <label>1</label>
    </ligand>
</feature>
<dbReference type="GO" id="GO:0031012">
    <property type="term" value="C:extracellular matrix"/>
    <property type="evidence" value="ECO:0007669"/>
    <property type="project" value="InterPro"/>
</dbReference>
<dbReference type="PRINTS" id="PR00138">
    <property type="entry name" value="MATRIXIN"/>
</dbReference>
<feature type="domain" description="Peptidase metallopeptidase" evidence="10">
    <location>
        <begin position="150"/>
        <end position="309"/>
    </location>
</feature>
<dbReference type="SUPFAM" id="SSF47090">
    <property type="entry name" value="PGBD-like"/>
    <property type="match status" value="1"/>
</dbReference>
<comment type="cofactor">
    <cofactor evidence="8">
        <name>Ca(2+)</name>
        <dbReference type="ChEBI" id="CHEBI:29108"/>
    </cofactor>
    <text evidence="8">Can bind about 5 Ca(2+) ions per subunit.</text>
</comment>
<feature type="binding site" description="in inhibited form" evidence="8">
    <location>
        <position position="127"/>
    </location>
    <ligand>
        <name>Zn(2+)</name>
        <dbReference type="ChEBI" id="CHEBI:29105"/>
        <label>2</label>
        <note>catalytic</note>
    </ligand>
</feature>
<feature type="binding site" evidence="8">
    <location>
        <position position="282"/>
    </location>
    <ligand>
        <name>Zn(2+)</name>
        <dbReference type="ChEBI" id="CHEBI:29105"/>
        <label>2</label>
        <note>catalytic</note>
    </ligand>
</feature>
<feature type="binding site" evidence="8">
    <location>
        <position position="216"/>
    </location>
    <ligand>
        <name>Zn(2+)</name>
        <dbReference type="ChEBI" id="CHEBI:29105"/>
        <label>1</label>
    </ligand>
</feature>
<protein>
    <recommendedName>
        <fullName evidence="10">Peptidase metallopeptidase domain-containing protein</fullName>
    </recommendedName>
</protein>
<dbReference type="Proteomes" id="UP000813462">
    <property type="component" value="Unassembled WGS sequence"/>
</dbReference>
<keyword evidence="3 8" id="KW-0479">Metal-binding</keyword>
<feature type="binding site" evidence="8">
    <location>
        <position position="246"/>
    </location>
    <ligand>
        <name>Ca(2+)</name>
        <dbReference type="ChEBI" id="CHEBI:29108"/>
        <label>3</label>
    </ligand>
</feature>
<dbReference type="GO" id="GO:0030198">
    <property type="term" value="P:extracellular matrix organization"/>
    <property type="evidence" value="ECO:0007669"/>
    <property type="project" value="TreeGrafter"/>
</dbReference>